<dbReference type="InterPro" id="IPR036610">
    <property type="entry name" value="PEBP-like_sf"/>
</dbReference>
<dbReference type="InterPro" id="IPR001858">
    <property type="entry name" value="Phosphatidylethanolamine-bd_CS"/>
</dbReference>
<dbReference type="InterPro" id="IPR008914">
    <property type="entry name" value="PEBP"/>
</dbReference>
<dbReference type="PROSITE" id="PS01220">
    <property type="entry name" value="PBP"/>
    <property type="match status" value="1"/>
</dbReference>
<dbReference type="Gene3D" id="3.90.280.10">
    <property type="entry name" value="PEBP-like"/>
    <property type="match status" value="1"/>
</dbReference>
<dbReference type="EMBL" id="KC485351">
    <property type="protein sequence ID" value="AGZ20210.1"/>
    <property type="molecule type" value="mRNA"/>
</dbReference>
<dbReference type="PANTHER" id="PTHR11362:SF9">
    <property type="entry name" value="PROTEIN FLOWERING LOCUS T-RELATED"/>
    <property type="match status" value="1"/>
</dbReference>
<organism evidence="2">
    <name type="scientific">Allium cepa</name>
    <name type="common">Onion</name>
    <dbReference type="NCBI Taxonomy" id="4679"/>
    <lineage>
        <taxon>Eukaryota</taxon>
        <taxon>Viridiplantae</taxon>
        <taxon>Streptophyta</taxon>
        <taxon>Embryophyta</taxon>
        <taxon>Tracheophyta</taxon>
        <taxon>Spermatophyta</taxon>
        <taxon>Magnoliopsida</taxon>
        <taxon>Liliopsida</taxon>
        <taxon>Asparagales</taxon>
        <taxon>Amaryllidaceae</taxon>
        <taxon>Allioideae</taxon>
        <taxon>Allieae</taxon>
        <taxon>Allium</taxon>
    </lineage>
</organism>
<protein>
    <submittedName>
        <fullName evidence="2">FT4</fullName>
    </submittedName>
</protein>
<reference evidence="2" key="1">
    <citation type="journal article" date="2014" name="Theor. Appl. Genet.">
        <title>Genetic analyses of bolting in bulb onion (Allium cepa L.).</title>
        <authorList>
            <person name="Baldwin S."/>
            <person name="Revanna R."/>
            <person name="Pither-Joyce M."/>
            <person name="Shaw M."/>
            <person name="Wright K."/>
            <person name="Thomson S."/>
            <person name="Moya L."/>
            <person name="Lee R."/>
            <person name="Macknight R."/>
            <person name="McCallum J."/>
        </authorList>
    </citation>
    <scope>NUCLEOTIDE SEQUENCE</scope>
</reference>
<dbReference type="Pfam" id="PF01161">
    <property type="entry name" value="PBP"/>
    <property type="match status" value="1"/>
</dbReference>
<name>U5U6J3_ALLCE</name>
<dbReference type="InterPro" id="IPR035810">
    <property type="entry name" value="PEBP_euk"/>
</dbReference>
<dbReference type="AlphaFoldDB" id="U5U6J3"/>
<dbReference type="SMR" id="U5U6J3"/>
<evidence type="ECO:0000313" key="2">
    <source>
        <dbReference type="EMBL" id="AGZ20210.1"/>
    </source>
</evidence>
<dbReference type="SUPFAM" id="SSF49777">
    <property type="entry name" value="PEBP-like"/>
    <property type="match status" value="1"/>
</dbReference>
<dbReference type="CDD" id="cd00866">
    <property type="entry name" value="PEBP_euk"/>
    <property type="match status" value="1"/>
</dbReference>
<proteinExistence type="evidence at transcript level"/>
<accession>U5U6J3</accession>
<evidence type="ECO:0000256" key="1">
    <source>
        <dbReference type="ARBA" id="ARBA00007091"/>
    </source>
</evidence>
<sequence>MSFDPLVLSRVVGDVIDDFDRRIPLRVMYNGRSVLNGVGMKPSIINDKPRVEIGGVPRMFYTLVMVDPDAPNPSNPSLKEYLHWMLVDIPANMDGSFGTELMEYVSPQPTSGIHRIVFVLYQQLCKESVFAPDVRHNFDTRKFAREHYLGPPVAALYFNCQRENGSGGRRFRSEN</sequence>
<dbReference type="PANTHER" id="PTHR11362">
    <property type="entry name" value="PHOSPHATIDYLETHANOLAMINE-BINDING PROTEIN"/>
    <property type="match status" value="1"/>
</dbReference>
<comment type="similarity">
    <text evidence="1">Belongs to the phosphatidylethanolamine-binding protein family.</text>
</comment>